<keyword evidence="2" id="KW-0808">Transferase</keyword>
<protein>
    <submittedName>
        <fullName evidence="2">Glycosyl transferase</fullName>
    </submittedName>
</protein>
<accession>A0A0N7KWF7</accession>
<dbReference type="EMBL" id="AB924590">
    <property type="protein sequence ID" value="BAT23993.1"/>
    <property type="molecule type" value="Genomic_DNA"/>
</dbReference>
<evidence type="ECO:0000259" key="1">
    <source>
        <dbReference type="Pfam" id="PF00535"/>
    </source>
</evidence>
<dbReference type="Gene3D" id="3.90.550.10">
    <property type="entry name" value="Spore Coat Polysaccharide Biosynthesis Protein SpsA, Chain A"/>
    <property type="match status" value="1"/>
</dbReference>
<reference evidence="2" key="1">
    <citation type="submission" date="2014-04" db="EMBL/GenBank/DDBJ databases">
        <authorList>
            <person name="Harrison E."/>
        </authorList>
    </citation>
    <scope>NUCLEOTIDE SEQUENCE</scope>
    <source>
        <strain evidence="2">1756/51</strain>
    </source>
</reference>
<dbReference type="SUPFAM" id="SSF53448">
    <property type="entry name" value="Nucleotide-diphospho-sugar transferases"/>
    <property type="match status" value="1"/>
</dbReference>
<gene>
    <name evidence="2" type="primary">wcuT</name>
</gene>
<feature type="domain" description="Glycosyltransferase 2-like" evidence="1">
    <location>
        <begin position="9"/>
        <end position="169"/>
    </location>
</feature>
<reference evidence="2" key="2">
    <citation type="journal article" date="2015" name="Sci. Rep.">
        <title>Genetic analysis of capsular polysaccharide synthesis gene clusters in 79 capsular types of Klebsiella spp.</title>
        <authorList>
            <person name="Pan Y.J."/>
            <person name="Lin T.L."/>
            <person name="Chen C.T."/>
            <person name="Chen Y.Y."/>
            <person name="Hsieh P.F."/>
            <person name="Hsu C.R."/>
            <person name="Wu M.C."/>
            <person name="Wang J.T."/>
        </authorList>
    </citation>
    <scope>NUCLEOTIDE SEQUENCE</scope>
    <source>
        <strain evidence="2">1756/51</strain>
    </source>
</reference>
<name>A0A0N7KWF7_9ENTR</name>
<dbReference type="Pfam" id="PF00535">
    <property type="entry name" value="Glycos_transf_2"/>
    <property type="match status" value="1"/>
</dbReference>
<dbReference type="InterPro" id="IPR029044">
    <property type="entry name" value="Nucleotide-diphossugar_trans"/>
</dbReference>
<dbReference type="GO" id="GO:0016740">
    <property type="term" value="F:transferase activity"/>
    <property type="evidence" value="ECO:0007669"/>
    <property type="project" value="UniProtKB-KW"/>
</dbReference>
<evidence type="ECO:0000313" key="2">
    <source>
        <dbReference type="EMBL" id="BAT23993.1"/>
    </source>
</evidence>
<sequence>MYNTYRTLVVVILYNKKIVDSLTIDSINDSSLENATLFVVNNGPSIVTLNDECAPFLSRPNNNVKLFNYTENRPLSVIYNECLSVSDYDKYVFFDDDSSFERDYFDEPQNLAMIDEKVDLLLPQIIDKTTGGVTYPRGVKLGDYEAGFIFPQDNYFYSIGSGLIIYKSLIDKFNKYNLSLFDERFALYGVDLSLFRRIERLKKQNVVIKAMVTGKIFHLLSSTSEKMTEWRYRERLYDKVLSIKYYSKNHFRLIAGLAKAILIEIYNVNFKNVYHIFSVFIRGKHPRT</sequence>
<dbReference type="AlphaFoldDB" id="A0A0N7KWF7"/>
<dbReference type="InterPro" id="IPR001173">
    <property type="entry name" value="Glyco_trans_2-like"/>
</dbReference>
<organism evidence="2">
    <name type="scientific">Klebsiella sp. 1756/51</name>
    <dbReference type="NCBI Taxonomy" id="1497825"/>
    <lineage>
        <taxon>Bacteria</taxon>
        <taxon>Pseudomonadati</taxon>
        <taxon>Pseudomonadota</taxon>
        <taxon>Gammaproteobacteria</taxon>
        <taxon>Enterobacterales</taxon>
        <taxon>Enterobacteriaceae</taxon>
        <taxon>Klebsiella/Raoultella group</taxon>
        <taxon>Klebsiella</taxon>
    </lineage>
</organism>
<proteinExistence type="predicted"/>